<protein>
    <submittedName>
        <fullName evidence="1">Uncharacterized protein</fullName>
    </submittedName>
</protein>
<reference evidence="1" key="1">
    <citation type="submission" date="2021-01" db="EMBL/GenBank/DDBJ databases">
        <authorList>
            <person name="Corre E."/>
            <person name="Pelletier E."/>
            <person name="Niang G."/>
            <person name="Scheremetjew M."/>
            <person name="Finn R."/>
            <person name="Kale V."/>
            <person name="Holt S."/>
            <person name="Cochrane G."/>
            <person name="Meng A."/>
            <person name="Brown T."/>
            <person name="Cohen L."/>
        </authorList>
    </citation>
    <scope>NUCLEOTIDE SEQUENCE</scope>
    <source>
        <strain evidence="1">CCMP1452</strain>
    </source>
</reference>
<gene>
    <name evidence="1" type="ORF">EANT1437_LOCUS12081</name>
</gene>
<organism evidence="1">
    <name type="scientific">Eucampia antarctica</name>
    <dbReference type="NCBI Taxonomy" id="49252"/>
    <lineage>
        <taxon>Eukaryota</taxon>
        <taxon>Sar</taxon>
        <taxon>Stramenopiles</taxon>
        <taxon>Ochrophyta</taxon>
        <taxon>Bacillariophyta</taxon>
        <taxon>Mediophyceae</taxon>
        <taxon>Biddulphiophycidae</taxon>
        <taxon>Hemiaulales</taxon>
        <taxon>Hemiaulaceae</taxon>
        <taxon>Eucampia</taxon>
    </lineage>
</organism>
<evidence type="ECO:0000313" key="1">
    <source>
        <dbReference type="EMBL" id="CAD9689652.1"/>
    </source>
</evidence>
<proteinExistence type="predicted"/>
<dbReference type="EMBL" id="HBHI01023500">
    <property type="protein sequence ID" value="CAD9689652.1"/>
    <property type="molecule type" value="Transcribed_RNA"/>
</dbReference>
<accession>A0A7S2S4X0</accession>
<dbReference type="AlphaFoldDB" id="A0A7S2S4X0"/>
<name>A0A7S2S4X0_9STRA</name>
<sequence length="162" mass="18818">MATVNEHGKPSDGMCCLCTMEDITEKLQNYVEYQCYPSMKWKSSFFEECVVQQLLDSQYQQYIDRVKKTDCQAELRRLLEPGPPIHISDKHGFPLSEDDGDLRVAKLWYASDGKERNAKLADALEGKERDKLWKELRNFLLDNTEKEVNTSDTRISTEKNSE</sequence>